<dbReference type="Proteomes" id="UP000180175">
    <property type="component" value="Chromosome"/>
</dbReference>
<accession>A0A1S2LI56</accession>
<proteinExistence type="predicted"/>
<dbReference type="KEGG" id="aia:AWH56_010290"/>
<feature type="transmembrane region" description="Helical" evidence="5">
    <location>
        <begin position="146"/>
        <end position="167"/>
    </location>
</feature>
<evidence type="ECO:0000256" key="1">
    <source>
        <dbReference type="ARBA" id="ARBA00004141"/>
    </source>
</evidence>
<keyword evidence="4 5" id="KW-0472">Membrane</keyword>
<reference evidence="6 8" key="1">
    <citation type="submission" date="2016-10" db="EMBL/GenBank/DDBJ databases">
        <title>Draft genome sequences of four alkaliphilic bacteria belonging to the Anaerobacillus genus.</title>
        <authorList>
            <person name="Bassil N.M."/>
            <person name="Lloyd J.R."/>
        </authorList>
    </citation>
    <scope>NUCLEOTIDE SEQUENCE [LARGE SCALE GENOMIC DNA]</scope>
    <source>
        <strain evidence="6 8">NB2006</strain>
    </source>
</reference>
<dbReference type="PANTHER" id="PTHR30249:SF0">
    <property type="entry name" value="PLASTIDAL GLYCOLATE_GLYCERATE TRANSLOCATOR 1, CHLOROPLASTIC"/>
    <property type="match status" value="1"/>
</dbReference>
<dbReference type="EMBL" id="LQXD01000136">
    <property type="protein sequence ID" value="OIJ11377.1"/>
    <property type="molecule type" value="Genomic_DNA"/>
</dbReference>
<gene>
    <name evidence="7" type="ORF">AWH56_010290</name>
    <name evidence="6" type="ORF">AWH56_15860</name>
</gene>
<dbReference type="RefSeq" id="WP_071317988.1">
    <property type="nucleotide sequence ID" value="NZ_CP063356.2"/>
</dbReference>
<name>A0A1S2LI56_9BACI</name>
<evidence type="ECO:0000313" key="8">
    <source>
        <dbReference type="Proteomes" id="UP000180175"/>
    </source>
</evidence>
<dbReference type="GO" id="GO:0016020">
    <property type="term" value="C:membrane"/>
    <property type="evidence" value="ECO:0007669"/>
    <property type="project" value="UniProtKB-SubCell"/>
</dbReference>
<reference evidence="7 8" key="3">
    <citation type="journal article" date="2019" name="Int. J. Syst. Evol. Microbiol.">
        <title>Anaerobacillus isosaccharinicus sp. nov., an alkaliphilic bacterium which degrades isosaccharinic acid.</title>
        <authorList>
            <person name="Bassil N.M."/>
            <person name="Lloyd J.R."/>
        </authorList>
    </citation>
    <scope>NUCLEOTIDE SEQUENCE [LARGE SCALE GENOMIC DNA]</scope>
    <source>
        <strain evidence="7 8">NB2006</strain>
    </source>
</reference>
<sequence>MIVLVTLLSIAITVGAYLLSRVVGKRYPSPFTTPVFFSTAIIIIILLTFGFTFEDYTMAKDIMTFLLGPATVALAVPFYKNREIIKKHSGPAIVGIVFGTISTIIGAVLLAKLLTLSNEILASVSVKSVTVPVAIEISNIIGGDPALTAAFVVATGIIGTMLGPSLMNLTNIDHPLSRGLALGTISHGQGTAQAATEGELQGAIAGVAMGLAAIFTAIAAPIIVPFFI</sequence>
<comment type="subcellular location">
    <subcellularLocation>
        <location evidence="1">Membrane</location>
        <topology evidence="1">Multi-pass membrane protein</topology>
    </subcellularLocation>
</comment>
<protein>
    <submittedName>
        <fullName evidence="7">LrgB family protein</fullName>
    </submittedName>
</protein>
<dbReference type="PANTHER" id="PTHR30249">
    <property type="entry name" value="PUTATIVE SEROTONIN TRANSPORTER"/>
    <property type="match status" value="1"/>
</dbReference>
<dbReference type="EMBL" id="CP063356">
    <property type="protein sequence ID" value="QOY37916.1"/>
    <property type="molecule type" value="Genomic_DNA"/>
</dbReference>
<reference evidence="7" key="4">
    <citation type="submission" date="2020-10" db="EMBL/GenBank/DDBJ databases">
        <authorList>
            <person name="Bassil N.M."/>
            <person name="Lloyd J.R."/>
        </authorList>
    </citation>
    <scope>NUCLEOTIDE SEQUENCE</scope>
    <source>
        <strain evidence="7">NB2006</strain>
    </source>
</reference>
<evidence type="ECO:0000313" key="7">
    <source>
        <dbReference type="EMBL" id="QOY37916.1"/>
    </source>
</evidence>
<feature type="transmembrane region" description="Helical" evidence="5">
    <location>
        <begin position="34"/>
        <end position="53"/>
    </location>
</feature>
<evidence type="ECO:0000313" key="6">
    <source>
        <dbReference type="EMBL" id="OIJ11377.1"/>
    </source>
</evidence>
<reference evidence="7 8" key="2">
    <citation type="journal article" date="2017" name="Genome Announc.">
        <title>Draft Genome Sequences of Four Alkaliphilic Bacteria Belonging to the Anaerobacillus Genus.</title>
        <authorList>
            <person name="Bassil N.M."/>
            <person name="Lloyd J.R."/>
        </authorList>
    </citation>
    <scope>NUCLEOTIDE SEQUENCE [LARGE SCALE GENOMIC DNA]</scope>
    <source>
        <strain evidence="7 8">NB2006</strain>
    </source>
</reference>
<evidence type="ECO:0000256" key="4">
    <source>
        <dbReference type="ARBA" id="ARBA00023136"/>
    </source>
</evidence>
<organism evidence="6 8">
    <name type="scientific">Anaerobacillus isosaccharinicus</name>
    <dbReference type="NCBI Taxonomy" id="1532552"/>
    <lineage>
        <taxon>Bacteria</taxon>
        <taxon>Bacillati</taxon>
        <taxon>Bacillota</taxon>
        <taxon>Bacilli</taxon>
        <taxon>Bacillales</taxon>
        <taxon>Bacillaceae</taxon>
        <taxon>Anaerobacillus</taxon>
    </lineage>
</organism>
<dbReference type="InterPro" id="IPR007300">
    <property type="entry name" value="CidB/LrgB"/>
</dbReference>
<feature type="transmembrane region" description="Helical" evidence="5">
    <location>
        <begin position="62"/>
        <end position="79"/>
    </location>
</feature>
<evidence type="ECO:0000256" key="3">
    <source>
        <dbReference type="ARBA" id="ARBA00022989"/>
    </source>
</evidence>
<dbReference type="Pfam" id="PF04172">
    <property type="entry name" value="LrgB"/>
    <property type="match status" value="1"/>
</dbReference>
<keyword evidence="2 5" id="KW-0812">Transmembrane</keyword>
<keyword evidence="3 5" id="KW-1133">Transmembrane helix</keyword>
<feature type="transmembrane region" description="Helical" evidence="5">
    <location>
        <begin position="203"/>
        <end position="227"/>
    </location>
</feature>
<dbReference type="AlphaFoldDB" id="A0A1S2LI56"/>
<evidence type="ECO:0000256" key="5">
    <source>
        <dbReference type="SAM" id="Phobius"/>
    </source>
</evidence>
<keyword evidence="8" id="KW-1185">Reference proteome</keyword>
<feature type="transmembrane region" description="Helical" evidence="5">
    <location>
        <begin position="91"/>
        <end position="111"/>
    </location>
</feature>
<evidence type="ECO:0000256" key="2">
    <source>
        <dbReference type="ARBA" id="ARBA00022692"/>
    </source>
</evidence>
<dbReference type="OrthoDB" id="9811701at2"/>